<protein>
    <submittedName>
        <fullName evidence="1">Uncharacterized protein</fullName>
    </submittedName>
</protein>
<comment type="caution">
    <text evidence="1">The sequence shown here is derived from an EMBL/GenBank/DDBJ whole genome shotgun (WGS) entry which is preliminary data.</text>
</comment>
<dbReference type="EMBL" id="AMFJ01000093">
    <property type="protein sequence ID" value="EKE29804.1"/>
    <property type="molecule type" value="Genomic_DNA"/>
</dbReference>
<gene>
    <name evidence="1" type="ORF">ACD_2C00093G0001</name>
</gene>
<evidence type="ECO:0000313" key="1">
    <source>
        <dbReference type="EMBL" id="EKE29804.1"/>
    </source>
</evidence>
<accession>K2GH92</accession>
<proteinExistence type="predicted"/>
<name>K2GH92_9BACT</name>
<sequence length="173" mass="20738">MKKCPFCSEDIQDAAIKCKHCWEMLNERIFDNRGKNLIKIIQDYAIFFLRYIAFITLTILSIIIIFYLLNLLFAILYDMNGFNLFMTIFFLGTFILYLFFALIWLFVYFVVWISPGKTFWKMLYSILSATYWMITIIWLISHWKLSWDFLTILYILVIIVVTVSLVVIPQNIE</sequence>
<reference evidence="1" key="1">
    <citation type="journal article" date="2012" name="Science">
        <title>Fermentation, hydrogen, and sulfur metabolism in multiple uncultivated bacterial phyla.</title>
        <authorList>
            <person name="Wrighton K.C."/>
            <person name="Thomas B.C."/>
            <person name="Sharon I."/>
            <person name="Miller C.S."/>
            <person name="Castelle C.J."/>
            <person name="VerBerkmoes N.C."/>
            <person name="Wilkins M.J."/>
            <person name="Hettich R.L."/>
            <person name="Lipton M.S."/>
            <person name="Williams K.H."/>
            <person name="Long P.E."/>
            <person name="Banfield J.F."/>
        </authorList>
    </citation>
    <scope>NUCLEOTIDE SEQUENCE [LARGE SCALE GENOMIC DNA]</scope>
</reference>
<organism evidence="1">
    <name type="scientific">uncultured bacterium</name>
    <name type="common">gcode 4</name>
    <dbReference type="NCBI Taxonomy" id="1234023"/>
    <lineage>
        <taxon>Bacteria</taxon>
        <taxon>environmental samples</taxon>
    </lineage>
</organism>
<dbReference type="AlphaFoldDB" id="K2GH92"/>